<dbReference type="Pfam" id="PF12680">
    <property type="entry name" value="SnoaL_2"/>
    <property type="match status" value="1"/>
</dbReference>
<evidence type="ECO:0000313" key="7">
    <source>
        <dbReference type="EMBL" id="CUV57362.1"/>
    </source>
</evidence>
<evidence type="ECO:0000259" key="1">
    <source>
        <dbReference type="Pfam" id="PF12680"/>
    </source>
</evidence>
<dbReference type="InterPro" id="IPR037401">
    <property type="entry name" value="SnoaL-like"/>
</dbReference>
<dbReference type="EMBL" id="LN899823">
    <property type="protein sequence ID" value="CUV25925.1"/>
    <property type="molecule type" value="Genomic_DNA"/>
</dbReference>
<gene>
    <name evidence="2" type="ORF">PSS4_v1_1230028</name>
    <name evidence="8" type="ORF">RD1301_v1_2660004</name>
    <name evidence="3" type="ORF">RUN1744_v1_1150040</name>
    <name evidence="4" type="ORF">RUN1985_v1_70049</name>
    <name evidence="7" type="ORF">RUN215_v1_1290024</name>
    <name evidence="5" type="ORF">TD1301_v1_1530002</name>
    <name evidence="6" type="ORF">TF3108_v1_590039</name>
</gene>
<dbReference type="EMBL" id="LN899820">
    <property type="protein sequence ID" value="CUV57362.1"/>
    <property type="molecule type" value="Genomic_DNA"/>
</dbReference>
<feature type="domain" description="SnoaL-like" evidence="1">
    <location>
        <begin position="37"/>
        <end position="132"/>
    </location>
</feature>
<name>A0A0S4VLT0_RALSL</name>
<dbReference type="EMBL" id="LN899826">
    <property type="protein sequence ID" value="CUV40908.1"/>
    <property type="molecule type" value="Genomic_DNA"/>
</dbReference>
<evidence type="ECO:0000313" key="5">
    <source>
        <dbReference type="EMBL" id="CUV35575.1"/>
    </source>
</evidence>
<evidence type="ECO:0000313" key="3">
    <source>
        <dbReference type="EMBL" id="CUV25925.1"/>
    </source>
</evidence>
<evidence type="ECO:0000313" key="4">
    <source>
        <dbReference type="EMBL" id="CUV27335.1"/>
    </source>
</evidence>
<reference evidence="5" key="1">
    <citation type="submission" date="2015-10" db="EMBL/GenBank/DDBJ databases">
        <authorList>
            <person name="Gilbert D.G."/>
        </authorList>
    </citation>
    <scope>NUCLEOTIDE SEQUENCE</scope>
    <source>
        <strain evidence="5">Phyl III-seqv23</strain>
    </source>
</reference>
<accession>A0A0S4VLT0</accession>
<dbReference type="Gene3D" id="3.10.450.50">
    <property type="match status" value="1"/>
</dbReference>
<dbReference type="SUPFAM" id="SSF54427">
    <property type="entry name" value="NTF2-like"/>
    <property type="match status" value="1"/>
</dbReference>
<dbReference type="EMBL" id="LN899825">
    <property type="protein sequence ID" value="CUV35575.1"/>
    <property type="molecule type" value="Genomic_DNA"/>
</dbReference>
<sequence>MLPNIECNLLHQPFEGDTLTQPIPAGLAAPARATLGAWHAMLESGDLDALDMLFAEDVVFRSPVAHTPYPGRNAAALVLRTVVTVFEAFRYHRSFATDDGASVVLEFSAAVAGKSLKGIDMIRFDADGKIIEFEVMVRPATGLQALGAAMGAKLGDQLGRLKTGA</sequence>
<dbReference type="EMBL" id="LN899822">
    <property type="protein sequence ID" value="CUV62766.1"/>
    <property type="molecule type" value="Genomic_DNA"/>
</dbReference>
<dbReference type="InterPro" id="IPR032710">
    <property type="entry name" value="NTF2-like_dom_sf"/>
</dbReference>
<dbReference type="AlphaFoldDB" id="A0A0S4VLT0"/>
<protein>
    <recommendedName>
        <fullName evidence="1">SnoaL-like domain-containing protein</fullName>
    </recommendedName>
</protein>
<dbReference type="EMBL" id="LN899821">
    <property type="protein sequence ID" value="CUV19926.1"/>
    <property type="molecule type" value="Genomic_DNA"/>
</dbReference>
<dbReference type="EMBL" id="LN899824">
    <property type="protein sequence ID" value="CUV27335.1"/>
    <property type="molecule type" value="Genomic_DNA"/>
</dbReference>
<evidence type="ECO:0000313" key="8">
    <source>
        <dbReference type="EMBL" id="CUV62766.1"/>
    </source>
</evidence>
<organism evidence="5">
    <name type="scientific">Ralstonia solanacearum</name>
    <name type="common">Pseudomonas solanacearum</name>
    <dbReference type="NCBI Taxonomy" id="305"/>
    <lineage>
        <taxon>Bacteria</taxon>
        <taxon>Pseudomonadati</taxon>
        <taxon>Pseudomonadota</taxon>
        <taxon>Betaproteobacteria</taxon>
        <taxon>Burkholderiales</taxon>
        <taxon>Burkholderiaceae</taxon>
        <taxon>Ralstonia</taxon>
        <taxon>Ralstonia solanacearum species complex</taxon>
    </lineage>
</organism>
<evidence type="ECO:0000313" key="6">
    <source>
        <dbReference type="EMBL" id="CUV40908.1"/>
    </source>
</evidence>
<evidence type="ECO:0000313" key="2">
    <source>
        <dbReference type="EMBL" id="CUV19926.1"/>
    </source>
</evidence>
<proteinExistence type="predicted"/>